<name>X1A775_9ZZZZ</name>
<reference evidence="3" key="1">
    <citation type="journal article" date="2014" name="Front. Microbiol.">
        <title>High frequency of phylogenetically diverse reductive dehalogenase-homologous genes in deep subseafloor sedimentary metagenomes.</title>
        <authorList>
            <person name="Kawai M."/>
            <person name="Futagami T."/>
            <person name="Toyoda A."/>
            <person name="Takaki Y."/>
            <person name="Nishi S."/>
            <person name="Hori S."/>
            <person name="Arai W."/>
            <person name="Tsubouchi T."/>
            <person name="Morono Y."/>
            <person name="Uchiyama I."/>
            <person name="Ito T."/>
            <person name="Fujiyama A."/>
            <person name="Inagaki F."/>
            <person name="Takami H."/>
        </authorList>
    </citation>
    <scope>NUCLEOTIDE SEQUENCE</scope>
    <source>
        <strain evidence="3">Expedition CK06-06</strain>
    </source>
</reference>
<dbReference type="InterPro" id="IPR007712">
    <property type="entry name" value="RelE/ParE_toxin"/>
</dbReference>
<protein>
    <recommendedName>
        <fullName evidence="4">Plasmid stabilization system protein</fullName>
    </recommendedName>
</protein>
<organism evidence="3">
    <name type="scientific">marine sediment metagenome</name>
    <dbReference type="NCBI Taxonomy" id="412755"/>
    <lineage>
        <taxon>unclassified sequences</taxon>
        <taxon>metagenomes</taxon>
        <taxon>ecological metagenomes</taxon>
    </lineage>
</organism>
<accession>X1A775</accession>
<dbReference type="SUPFAM" id="SSF143011">
    <property type="entry name" value="RelE-like"/>
    <property type="match status" value="1"/>
</dbReference>
<comment type="similarity">
    <text evidence="1">Belongs to the RelE toxin family.</text>
</comment>
<sequence length="107" mass="12729">MKYNVFFLSDAEEDLYEIFNYKAKNDSVIKADKLLNNIEEVCKSLSNLPNKGHIPPELECISILDYKEIHHLPYRIIYQIINNNVYIHCILDGRRDIQEILLHRLLR</sequence>
<keyword evidence="2" id="KW-1277">Toxin-antitoxin system</keyword>
<evidence type="ECO:0008006" key="4">
    <source>
        <dbReference type="Google" id="ProtNLM"/>
    </source>
</evidence>
<evidence type="ECO:0000313" key="3">
    <source>
        <dbReference type="EMBL" id="GAG65977.1"/>
    </source>
</evidence>
<comment type="caution">
    <text evidence="3">The sequence shown here is derived from an EMBL/GenBank/DDBJ whole genome shotgun (WGS) entry which is preliminary data.</text>
</comment>
<evidence type="ECO:0000256" key="1">
    <source>
        <dbReference type="ARBA" id="ARBA00006226"/>
    </source>
</evidence>
<dbReference type="InterPro" id="IPR051803">
    <property type="entry name" value="TA_system_RelE-like_toxin"/>
</dbReference>
<dbReference type="Gene3D" id="3.30.2310.20">
    <property type="entry name" value="RelE-like"/>
    <property type="match status" value="1"/>
</dbReference>
<dbReference type="Pfam" id="PF05016">
    <property type="entry name" value="ParE_toxin"/>
    <property type="match status" value="1"/>
</dbReference>
<proteinExistence type="inferred from homology"/>
<gene>
    <name evidence="3" type="ORF">S01H4_14991</name>
</gene>
<dbReference type="AlphaFoldDB" id="X1A775"/>
<dbReference type="PANTHER" id="PTHR33755">
    <property type="entry name" value="TOXIN PARE1-RELATED"/>
    <property type="match status" value="1"/>
</dbReference>
<dbReference type="InterPro" id="IPR035093">
    <property type="entry name" value="RelE/ParE_toxin_dom_sf"/>
</dbReference>
<dbReference type="EMBL" id="BART01006572">
    <property type="protein sequence ID" value="GAG65977.1"/>
    <property type="molecule type" value="Genomic_DNA"/>
</dbReference>
<evidence type="ECO:0000256" key="2">
    <source>
        <dbReference type="ARBA" id="ARBA00022649"/>
    </source>
</evidence>